<dbReference type="SMART" id="SM00248">
    <property type="entry name" value="ANK"/>
    <property type="match status" value="5"/>
</dbReference>
<feature type="domain" description="PGG" evidence="3">
    <location>
        <begin position="343"/>
        <end position="418"/>
    </location>
</feature>
<name>A0A061FNQ1_THECC</name>
<keyword evidence="2" id="KW-1133">Transmembrane helix</keyword>
<dbReference type="HOGENOM" id="CLU_000134_47_1_1"/>
<accession>A0A061FNQ1</accession>
<feature type="transmembrane region" description="Helical" evidence="2">
    <location>
        <begin position="460"/>
        <end position="480"/>
    </location>
</feature>
<dbReference type="eggNOG" id="KOG0504">
    <property type="taxonomic scope" value="Eukaryota"/>
</dbReference>
<dbReference type="AlphaFoldDB" id="A0A061FNQ1"/>
<feature type="repeat" description="ANK" evidence="1">
    <location>
        <begin position="233"/>
        <end position="265"/>
    </location>
</feature>
<dbReference type="Pfam" id="PF13962">
    <property type="entry name" value="PGG"/>
    <property type="match status" value="1"/>
</dbReference>
<dbReference type="InterPro" id="IPR002110">
    <property type="entry name" value="Ankyrin_rpt"/>
</dbReference>
<keyword evidence="5" id="KW-1185">Reference proteome</keyword>
<dbReference type="SUPFAM" id="SSF48403">
    <property type="entry name" value="Ankyrin repeat"/>
    <property type="match status" value="1"/>
</dbReference>
<feature type="transmembrane region" description="Helical" evidence="2">
    <location>
        <begin position="346"/>
        <end position="363"/>
    </location>
</feature>
<dbReference type="InParanoid" id="A0A061FNQ1"/>
<evidence type="ECO:0000256" key="2">
    <source>
        <dbReference type="SAM" id="Phobius"/>
    </source>
</evidence>
<dbReference type="PROSITE" id="PS50297">
    <property type="entry name" value="ANK_REP_REGION"/>
    <property type="match status" value="1"/>
</dbReference>
<reference evidence="4 5" key="1">
    <citation type="journal article" date="2013" name="Genome Biol.">
        <title>The genome sequence of the most widely cultivated cacao type and its use to identify candidate genes regulating pod color.</title>
        <authorList>
            <person name="Motamayor J.C."/>
            <person name="Mockaitis K."/>
            <person name="Schmutz J."/>
            <person name="Haiminen N."/>
            <person name="Iii D.L."/>
            <person name="Cornejo O."/>
            <person name="Findley S.D."/>
            <person name="Zheng P."/>
            <person name="Utro F."/>
            <person name="Royaert S."/>
            <person name="Saski C."/>
            <person name="Jenkins J."/>
            <person name="Podicheti R."/>
            <person name="Zhao M."/>
            <person name="Scheffler B.E."/>
            <person name="Stack J.C."/>
            <person name="Feltus F.A."/>
            <person name="Mustiga G.M."/>
            <person name="Amores F."/>
            <person name="Phillips W."/>
            <person name="Marelli J.P."/>
            <person name="May G.D."/>
            <person name="Shapiro H."/>
            <person name="Ma J."/>
            <person name="Bustamante C.D."/>
            <person name="Schnell R.J."/>
            <person name="Main D."/>
            <person name="Gilbert D."/>
            <person name="Parida L."/>
            <person name="Kuhn D.N."/>
        </authorList>
    </citation>
    <scope>NUCLEOTIDE SEQUENCE [LARGE SCALE GENOMIC DNA]</scope>
    <source>
        <strain evidence="5">cv. Matina 1-6</strain>
    </source>
</reference>
<protein>
    <submittedName>
        <fullName evidence="4">Ankyrin repeat-containing protein, putative</fullName>
    </submittedName>
</protein>
<dbReference type="PANTHER" id="PTHR24128:SF46">
    <property type="entry name" value="ALPHA-LATROTOXIN-LHE1A-LIKE ISOFORM X1"/>
    <property type="match status" value="1"/>
</dbReference>
<proteinExistence type="predicted"/>
<dbReference type="PROSITE" id="PS50088">
    <property type="entry name" value="ANK_REPEAT"/>
    <property type="match status" value="1"/>
</dbReference>
<dbReference type="EMBL" id="CM001888">
    <property type="protein sequence ID" value="EOY18960.1"/>
    <property type="molecule type" value="Genomic_DNA"/>
</dbReference>
<organism evidence="4 5">
    <name type="scientific">Theobroma cacao</name>
    <name type="common">Cacao</name>
    <name type="synonym">Cocoa</name>
    <dbReference type="NCBI Taxonomy" id="3641"/>
    <lineage>
        <taxon>Eukaryota</taxon>
        <taxon>Viridiplantae</taxon>
        <taxon>Streptophyta</taxon>
        <taxon>Embryophyta</taxon>
        <taxon>Tracheophyta</taxon>
        <taxon>Spermatophyta</taxon>
        <taxon>Magnoliopsida</taxon>
        <taxon>eudicotyledons</taxon>
        <taxon>Gunneridae</taxon>
        <taxon>Pentapetalae</taxon>
        <taxon>rosids</taxon>
        <taxon>malvids</taxon>
        <taxon>Malvales</taxon>
        <taxon>Malvaceae</taxon>
        <taxon>Byttnerioideae</taxon>
        <taxon>Theobroma</taxon>
    </lineage>
</organism>
<feature type="transmembrane region" description="Helical" evidence="2">
    <location>
        <begin position="419"/>
        <end position="440"/>
    </location>
</feature>
<keyword evidence="1" id="KW-0040">ANK repeat</keyword>
<evidence type="ECO:0000313" key="4">
    <source>
        <dbReference type="EMBL" id="EOY18960.1"/>
    </source>
</evidence>
<dbReference type="Gramene" id="EOY18960">
    <property type="protein sequence ID" value="EOY18960"/>
    <property type="gene ID" value="TCM_043490"/>
</dbReference>
<evidence type="ECO:0000256" key="1">
    <source>
        <dbReference type="PROSITE-ProRule" id="PRU00023"/>
    </source>
</evidence>
<dbReference type="Proteomes" id="UP000026915">
    <property type="component" value="Chromosome 10"/>
</dbReference>
<dbReference type="Pfam" id="PF12796">
    <property type="entry name" value="Ank_2"/>
    <property type="match status" value="1"/>
</dbReference>
<keyword evidence="2" id="KW-0472">Membrane</keyword>
<evidence type="ECO:0000259" key="3">
    <source>
        <dbReference type="Pfam" id="PF13962"/>
    </source>
</evidence>
<dbReference type="InterPro" id="IPR036770">
    <property type="entry name" value="Ankyrin_rpt-contain_sf"/>
</dbReference>
<evidence type="ECO:0000313" key="5">
    <source>
        <dbReference type="Proteomes" id="UP000026915"/>
    </source>
</evidence>
<feature type="transmembrane region" description="Helical" evidence="2">
    <location>
        <begin position="393"/>
        <end position="412"/>
    </location>
</feature>
<dbReference type="Gene3D" id="1.25.40.20">
    <property type="entry name" value="Ankyrin repeat-containing domain"/>
    <property type="match status" value="2"/>
</dbReference>
<keyword evidence="2" id="KW-0812">Transmembrane</keyword>
<dbReference type="Pfam" id="PF13857">
    <property type="entry name" value="Ank_5"/>
    <property type="match status" value="1"/>
</dbReference>
<gene>
    <name evidence="4" type="ORF">TCM_043490</name>
</gene>
<dbReference type="OMA" id="SHIQPEM"/>
<dbReference type="PANTHER" id="PTHR24128">
    <property type="entry name" value="HOMEOBOX PROTEIN WARIAI"/>
    <property type="match status" value="1"/>
</dbReference>
<sequence>MIISHNFFKRKQLNYRTARSRGQKIKIYQATSEKEQNLSMCAESLSVNPMAMERLRRAAEAGDIDELYNSIGEDADVLRLYDDAEFADTPLHVAAERGHADFAIAIMYLKPSFARKLNQGVFSPIHLALQQGHTSTVLRLLDVDKDLVRVKGKQGYTAFHYVVENENLELLAQFLKDCPACIEDVTIQKKTALHIAAENHRFEALEILVRWLERTHLYGKVSRKHLLNAKDTDGNTVLHIAASHIQPEMIRLLLDCKVDTKAVNSENLTALNVLKRQRDGVIEDKEICLKILRDTDGSAGLSALFNLKAKAEPVHEKFRSRIIFPEKVAIRALGPIMNMSVESMNALLVALALIMTAIYESLLSPPGGVWQGNDPNDTRVGNSVMDVNTFSNFFWSLFVLAIFTLSLTIAILQLATGSSAIAILAEVLAVLVTRSFYYAWWTIRPAHDIYVYSKDPDEAVLAIVLITLASMEASRWFFIISKRLYLNHRM</sequence>
<dbReference type="InterPro" id="IPR026961">
    <property type="entry name" value="PGG_dom"/>
</dbReference>